<evidence type="ECO:0000256" key="1">
    <source>
        <dbReference type="SAM" id="MobiDB-lite"/>
    </source>
</evidence>
<accession>A0AAR2IVJ7</accession>
<organism evidence="2 3">
    <name type="scientific">Pygocentrus nattereri</name>
    <name type="common">Red-bellied piranha</name>
    <dbReference type="NCBI Taxonomy" id="42514"/>
    <lineage>
        <taxon>Eukaryota</taxon>
        <taxon>Metazoa</taxon>
        <taxon>Chordata</taxon>
        <taxon>Craniata</taxon>
        <taxon>Vertebrata</taxon>
        <taxon>Euteleostomi</taxon>
        <taxon>Actinopterygii</taxon>
        <taxon>Neopterygii</taxon>
        <taxon>Teleostei</taxon>
        <taxon>Ostariophysi</taxon>
        <taxon>Characiformes</taxon>
        <taxon>Characoidei</taxon>
        <taxon>Pygocentrus</taxon>
    </lineage>
</organism>
<dbReference type="Proteomes" id="UP001501920">
    <property type="component" value="Chromosome 5"/>
</dbReference>
<reference evidence="2" key="2">
    <citation type="submission" date="2025-08" db="UniProtKB">
        <authorList>
            <consortium name="Ensembl"/>
        </authorList>
    </citation>
    <scope>IDENTIFICATION</scope>
</reference>
<evidence type="ECO:0008006" key="4">
    <source>
        <dbReference type="Google" id="ProtNLM"/>
    </source>
</evidence>
<dbReference type="Ensembl" id="ENSPNAT00000086704.1">
    <property type="protein sequence ID" value="ENSPNAP00000042074.1"/>
    <property type="gene ID" value="ENSPNAG00000030852.1"/>
</dbReference>
<evidence type="ECO:0000313" key="3">
    <source>
        <dbReference type="Proteomes" id="UP001501920"/>
    </source>
</evidence>
<reference evidence="2" key="3">
    <citation type="submission" date="2025-09" db="UniProtKB">
        <authorList>
            <consortium name="Ensembl"/>
        </authorList>
    </citation>
    <scope>IDENTIFICATION</scope>
</reference>
<dbReference type="GeneTree" id="ENSGT00980000203171"/>
<reference evidence="2 3" key="1">
    <citation type="submission" date="2020-10" db="EMBL/GenBank/DDBJ databases">
        <title>Pygocentrus nattereri (red-bellied piranha) genome, fPygNat1, primary haplotype.</title>
        <authorList>
            <person name="Myers G."/>
            <person name="Meyer A."/>
            <person name="Karagic N."/>
            <person name="Pippel M."/>
            <person name="Winkler S."/>
            <person name="Tracey A."/>
            <person name="Wood J."/>
            <person name="Formenti G."/>
            <person name="Howe K."/>
            <person name="Fedrigo O."/>
            <person name="Jarvis E.D."/>
        </authorList>
    </citation>
    <scope>NUCLEOTIDE SEQUENCE [LARGE SCALE GENOMIC DNA]</scope>
</reference>
<protein>
    <recommendedName>
        <fullName evidence="4">Monooxygenase p33MONOX</fullName>
    </recommendedName>
</protein>
<evidence type="ECO:0000313" key="2">
    <source>
        <dbReference type="Ensembl" id="ENSPNAP00000042074.1"/>
    </source>
</evidence>
<sequence>MTLAINTSSGLSMASGETSRFSAWTQMVKQSAAKKTALANAPTTSTRAKPKPTESDMMSDSMLKESEMRAMEFPMYPDAISAVKNNDMTRPISNRPSLKWRYFTQGKISRSFSF</sequence>
<name>A0AAR2IVJ7_PYGNA</name>
<dbReference type="AlphaFoldDB" id="A0AAR2IVJ7"/>
<keyword evidence="3" id="KW-1185">Reference proteome</keyword>
<proteinExistence type="predicted"/>
<feature type="region of interest" description="Disordered" evidence="1">
    <location>
        <begin position="34"/>
        <end position="60"/>
    </location>
</feature>